<dbReference type="PANTHER" id="PTHR46797">
    <property type="entry name" value="HTH-TYPE TRANSCRIPTIONAL REGULATOR"/>
    <property type="match status" value="1"/>
</dbReference>
<dbReference type="SUPFAM" id="SSF47413">
    <property type="entry name" value="lambda repressor-like DNA-binding domains"/>
    <property type="match status" value="1"/>
</dbReference>
<dbReference type="Pfam" id="PF06114">
    <property type="entry name" value="Peptidase_M78"/>
    <property type="match status" value="1"/>
</dbReference>
<dbReference type="InterPro" id="IPR026281">
    <property type="entry name" value="HTH_RamB"/>
</dbReference>
<dbReference type="Gene3D" id="1.10.260.40">
    <property type="entry name" value="lambda repressor-like DNA-binding domains"/>
    <property type="match status" value="1"/>
</dbReference>
<reference evidence="7 8" key="1">
    <citation type="submission" date="2020-08" db="EMBL/GenBank/DDBJ databases">
        <title>Genomic Encyclopedia of Type Strains, Phase IV (KMG-IV): sequencing the most valuable type-strain genomes for metagenomic binning, comparative biology and taxonomic classification.</title>
        <authorList>
            <person name="Goeker M."/>
        </authorList>
    </citation>
    <scope>NUCLEOTIDE SEQUENCE [LARGE SCALE GENOMIC DNA]</scope>
    <source>
        <strain evidence="7 8">DSM 25895</strain>
    </source>
</reference>
<accession>A0A840XML1</accession>
<evidence type="ECO:0000256" key="1">
    <source>
        <dbReference type="ARBA" id="ARBA00007227"/>
    </source>
</evidence>
<dbReference type="InterPro" id="IPR001387">
    <property type="entry name" value="Cro/C1-type_HTH"/>
</dbReference>
<name>A0A840XML1_9PROT</name>
<keyword evidence="2" id="KW-0805">Transcription regulation</keyword>
<keyword evidence="4" id="KW-0804">Transcription</keyword>
<evidence type="ECO:0000313" key="7">
    <source>
        <dbReference type="EMBL" id="MBB5687970.1"/>
    </source>
</evidence>
<organism evidence="7 8">
    <name type="scientific">Neoroseomonas alkaliterrae</name>
    <dbReference type="NCBI Taxonomy" id="1452450"/>
    <lineage>
        <taxon>Bacteria</taxon>
        <taxon>Pseudomonadati</taxon>
        <taxon>Pseudomonadota</taxon>
        <taxon>Alphaproteobacteria</taxon>
        <taxon>Acetobacterales</taxon>
        <taxon>Acetobacteraceae</taxon>
        <taxon>Neoroseomonas</taxon>
    </lineage>
</organism>
<dbReference type="PROSITE" id="PS50943">
    <property type="entry name" value="HTH_CROC1"/>
    <property type="match status" value="1"/>
</dbReference>
<dbReference type="InterPro" id="IPR010359">
    <property type="entry name" value="IrrE_HExxH"/>
</dbReference>
<dbReference type="CDD" id="cd00093">
    <property type="entry name" value="HTH_XRE"/>
    <property type="match status" value="1"/>
</dbReference>
<feature type="domain" description="HTH cro/C1-type" evidence="6">
    <location>
        <begin position="10"/>
        <end position="64"/>
    </location>
</feature>
<dbReference type="InterPro" id="IPR050807">
    <property type="entry name" value="TransReg_Diox_bact_type"/>
</dbReference>
<dbReference type="Pfam" id="PF01381">
    <property type="entry name" value="HTH_3"/>
    <property type="match status" value="1"/>
</dbReference>
<evidence type="ECO:0000256" key="2">
    <source>
        <dbReference type="ARBA" id="ARBA00023015"/>
    </source>
</evidence>
<dbReference type="PANTHER" id="PTHR46797:SF23">
    <property type="entry name" value="HTH-TYPE TRANSCRIPTIONAL REGULATOR SUTR"/>
    <property type="match status" value="1"/>
</dbReference>
<feature type="compositionally biased region" description="Low complexity" evidence="5">
    <location>
        <begin position="466"/>
        <end position="477"/>
    </location>
</feature>
<protein>
    <recommendedName>
        <fullName evidence="6">HTH cro/C1-type domain-containing protein</fullName>
    </recommendedName>
</protein>
<dbReference type="EMBL" id="JACIJE010000001">
    <property type="protein sequence ID" value="MBB5687970.1"/>
    <property type="molecule type" value="Genomic_DNA"/>
</dbReference>
<evidence type="ECO:0000256" key="4">
    <source>
        <dbReference type="ARBA" id="ARBA00023163"/>
    </source>
</evidence>
<evidence type="ECO:0000313" key="8">
    <source>
        <dbReference type="Proteomes" id="UP000562254"/>
    </source>
</evidence>
<gene>
    <name evidence="7" type="ORF">FHS88_000080</name>
</gene>
<dbReference type="GO" id="GO:0003677">
    <property type="term" value="F:DNA binding"/>
    <property type="evidence" value="ECO:0007669"/>
    <property type="project" value="UniProtKB-KW"/>
</dbReference>
<dbReference type="InterPro" id="IPR010982">
    <property type="entry name" value="Lambda_DNA-bd_dom_sf"/>
</dbReference>
<evidence type="ECO:0000256" key="3">
    <source>
        <dbReference type="ARBA" id="ARBA00023125"/>
    </source>
</evidence>
<dbReference type="PIRSF" id="PIRSF019251">
    <property type="entry name" value="Rv0465c"/>
    <property type="match status" value="1"/>
</dbReference>
<evidence type="ECO:0000256" key="5">
    <source>
        <dbReference type="SAM" id="MobiDB-lite"/>
    </source>
</evidence>
<keyword evidence="3" id="KW-0238">DNA-binding</keyword>
<comment type="caution">
    <text evidence="7">The sequence shown here is derived from an EMBL/GenBank/DDBJ whole genome shotgun (WGS) entry which is preliminary data.</text>
</comment>
<comment type="similarity">
    <text evidence="1">Belongs to the short-chain fatty acyl-CoA assimilation regulator (ScfR) family.</text>
</comment>
<dbReference type="Pfam" id="PF09856">
    <property type="entry name" value="ScfRs"/>
    <property type="match status" value="1"/>
</dbReference>
<keyword evidence="8" id="KW-1185">Reference proteome</keyword>
<feature type="region of interest" description="Disordered" evidence="5">
    <location>
        <begin position="459"/>
        <end position="490"/>
    </location>
</feature>
<dbReference type="GO" id="GO:0005829">
    <property type="term" value="C:cytosol"/>
    <property type="evidence" value="ECO:0007669"/>
    <property type="project" value="TreeGrafter"/>
</dbReference>
<dbReference type="AlphaFoldDB" id="A0A840XML1"/>
<dbReference type="RefSeq" id="WP_184480158.1">
    <property type="nucleotide sequence ID" value="NZ_JAAEDJ010000090.1"/>
</dbReference>
<dbReference type="Proteomes" id="UP000562254">
    <property type="component" value="Unassembled WGS sequence"/>
</dbReference>
<dbReference type="SMART" id="SM00530">
    <property type="entry name" value="HTH_XRE"/>
    <property type="match status" value="1"/>
</dbReference>
<dbReference type="GO" id="GO:0003700">
    <property type="term" value="F:DNA-binding transcription factor activity"/>
    <property type="evidence" value="ECO:0007669"/>
    <property type="project" value="TreeGrafter"/>
</dbReference>
<proteinExistence type="inferred from homology"/>
<dbReference type="InterPro" id="IPR018653">
    <property type="entry name" value="ScfR_C"/>
</dbReference>
<sequence length="490" mass="53007">MARPLIGRTVRRLRAERGLTQQALAARLGISASYLNLIEHDQRAVTASLLIKLTETLDVDLAALSGSTERQLEAGLREVLSDPMLGLAEVPEQEVATLAASAPNAARAVLALYRAWRVAREDSSGLALPTGRRVLLPTEETRDFFHDRANHFPALEAAAEAIGREMGARPAEMNHAIAERLRRLHGLAVLVGPMEGTLRRHDAAARVLHLSESLPRESRGFQMAFTLMLLEAREAVEQAMAGAEPSTPEAAQMMRIGLLNYAAAALLMPYAPYLAAARELRHDIEALAARFGVSFEQAAQRLSTLQREGARGVPFFFLRVDPAGNVGKRFSAAGFPFARFGGSCPRWVVHEAFATPGRIRVQVARLPDGATFLTIARSVQGRAAHWGEPPPTHVVAMGCDIARASELVYADGIEPETAAVGIGLSCRLCDRADCRSRAFPPLEHRLVLDPAEEGAAPYRFEAPGRAALSPAANPASPGRDRAPAARRRPR</sequence>
<evidence type="ECO:0000259" key="6">
    <source>
        <dbReference type="PROSITE" id="PS50943"/>
    </source>
</evidence>